<dbReference type="SUPFAM" id="SSF54427">
    <property type="entry name" value="NTF2-like"/>
    <property type="match status" value="1"/>
</dbReference>
<protein>
    <submittedName>
        <fullName evidence="2">Ester cyclase</fullName>
    </submittedName>
</protein>
<organism evidence="2 3">
    <name type="scientific">Chitinophaga nivalis</name>
    <dbReference type="NCBI Taxonomy" id="2991709"/>
    <lineage>
        <taxon>Bacteria</taxon>
        <taxon>Pseudomonadati</taxon>
        <taxon>Bacteroidota</taxon>
        <taxon>Chitinophagia</taxon>
        <taxon>Chitinophagales</taxon>
        <taxon>Chitinophagaceae</taxon>
        <taxon>Chitinophaga</taxon>
    </lineage>
</organism>
<dbReference type="Pfam" id="PF07366">
    <property type="entry name" value="SnoaL"/>
    <property type="match status" value="1"/>
</dbReference>
<keyword evidence="3" id="KW-1185">Reference proteome</keyword>
<sequence>MKKNDFSCLLIMIFAGTFFACSPGTPDDIKGLQAKVDSLEKALQYYRDNKAAEDKLLTRFDSLDYDIYSNQRWDQLKISHADDILVYYPDGHTTTGIDPQHINALKPQFVFAPDTRIKEHPVKIADREWTAVIGIMEGTFTRPMPVGEGKTIPPTGKAFKLMMCTVGHWKDGRMTEEYLFWDNQAFMQQIGLAK</sequence>
<dbReference type="PANTHER" id="PTHR38436:SF1">
    <property type="entry name" value="ESTER CYCLASE"/>
    <property type="match status" value="1"/>
</dbReference>
<evidence type="ECO:0000256" key="1">
    <source>
        <dbReference type="SAM" id="SignalP"/>
    </source>
</evidence>
<keyword evidence="1" id="KW-0732">Signal</keyword>
<evidence type="ECO:0000313" key="3">
    <source>
        <dbReference type="Proteomes" id="UP001207742"/>
    </source>
</evidence>
<dbReference type="RefSeq" id="WP_264728966.1">
    <property type="nucleotide sequence ID" value="NZ_JAPDNR010000001.1"/>
</dbReference>
<accession>A0ABT3IHU7</accession>
<feature type="chain" id="PRO_5045563487" evidence="1">
    <location>
        <begin position="21"/>
        <end position="194"/>
    </location>
</feature>
<dbReference type="Gene3D" id="3.10.450.50">
    <property type="match status" value="1"/>
</dbReference>
<proteinExistence type="predicted"/>
<dbReference type="InterPro" id="IPR009959">
    <property type="entry name" value="Cyclase_SnoaL-like"/>
</dbReference>
<evidence type="ECO:0000313" key="2">
    <source>
        <dbReference type="EMBL" id="MCW3483533.1"/>
    </source>
</evidence>
<reference evidence="2 3" key="1">
    <citation type="submission" date="2022-10" db="EMBL/GenBank/DDBJ databases">
        <title>Chitinophaga nivalis PC15 sp. nov., isolated from Pyeongchang county, South Korea.</title>
        <authorList>
            <person name="Trinh H.N."/>
        </authorList>
    </citation>
    <scope>NUCLEOTIDE SEQUENCE [LARGE SCALE GENOMIC DNA]</scope>
    <source>
        <strain evidence="2 3">PC14</strain>
    </source>
</reference>
<name>A0ABT3IHU7_9BACT</name>
<dbReference type="Proteomes" id="UP001207742">
    <property type="component" value="Unassembled WGS sequence"/>
</dbReference>
<dbReference type="InterPro" id="IPR032710">
    <property type="entry name" value="NTF2-like_dom_sf"/>
</dbReference>
<gene>
    <name evidence="2" type="ORF">OL497_06495</name>
</gene>
<comment type="caution">
    <text evidence="2">The sequence shown here is derived from an EMBL/GenBank/DDBJ whole genome shotgun (WGS) entry which is preliminary data.</text>
</comment>
<feature type="signal peptide" evidence="1">
    <location>
        <begin position="1"/>
        <end position="20"/>
    </location>
</feature>
<dbReference type="EMBL" id="JAPDNS010000001">
    <property type="protein sequence ID" value="MCW3483533.1"/>
    <property type="molecule type" value="Genomic_DNA"/>
</dbReference>
<dbReference type="PANTHER" id="PTHR38436">
    <property type="entry name" value="POLYKETIDE CYCLASE SNOAL-LIKE DOMAIN"/>
    <property type="match status" value="1"/>
</dbReference>
<dbReference type="PROSITE" id="PS51257">
    <property type="entry name" value="PROKAR_LIPOPROTEIN"/>
    <property type="match status" value="1"/>
</dbReference>